<dbReference type="PANTHER" id="PTHR11328">
    <property type="entry name" value="MAJOR FACILITATOR SUPERFAMILY DOMAIN-CONTAINING PROTEIN"/>
    <property type="match status" value="1"/>
</dbReference>
<dbReference type="InterPro" id="IPR039672">
    <property type="entry name" value="MFS_2"/>
</dbReference>
<sequence length="453" mass="49441">MECVKTDKNYDAVSKKEYVGYFAYGFGQCFSYGIVGSFILFFYTDILKISVAAASAIFLIARVWDAVNDPMVAGFMDTRRTKSGKFKGYMKFAPLLIIISTVLCFVSPDVSTGGKVIYAGITYILWGTVYTISDIPFWSLSAVISDNPQERTSLVTAANLGVFAGIGIVGSVLPPLVVLLGRGVASKGYLLGVAAIMLVGYAFMMFGYSTIKERVEPTQAEKVTKEDVINTLKTNKHLFKMLGVFSLNLFMNIVNGMVIYFFTYNMNNAELMSIFGFVGTASALGFFGIPMLTKKFKKKHILMTIVSVDIVVRVGLYMLGYSNVGVLMIMLGITQFLHAAAGPLMSTMIAETIEYSEARTGKRCEAIIFSGQTFTGKLAAALSGALSGVILTMIGYNANATVQSAQTLNGLFLAISIVPIVGSVLRLIILSTYKYTEDEYKKDLQILESRRTV</sequence>
<feature type="transmembrane region" description="Helical" evidence="1">
    <location>
        <begin position="269"/>
        <end position="289"/>
    </location>
</feature>
<dbReference type="PANTHER" id="PTHR11328:SF43">
    <property type="entry name" value="SULFOQUINOVOSE IMPORTER-RELATED"/>
    <property type="match status" value="1"/>
</dbReference>
<feature type="transmembrane region" description="Helical" evidence="1">
    <location>
        <begin position="410"/>
        <end position="433"/>
    </location>
</feature>
<evidence type="ECO:0000256" key="1">
    <source>
        <dbReference type="SAM" id="Phobius"/>
    </source>
</evidence>
<protein>
    <submittedName>
        <fullName evidence="2">MFS transporter</fullName>
    </submittedName>
</protein>
<dbReference type="EMBL" id="JACRWE010000006">
    <property type="protein sequence ID" value="MBC5997658.1"/>
    <property type="molecule type" value="Genomic_DNA"/>
</dbReference>
<keyword evidence="3" id="KW-1185">Reference proteome</keyword>
<feature type="transmembrane region" description="Helical" evidence="1">
    <location>
        <begin position="189"/>
        <end position="208"/>
    </location>
</feature>
<dbReference type="InterPro" id="IPR036259">
    <property type="entry name" value="MFS_trans_sf"/>
</dbReference>
<keyword evidence="1" id="KW-1133">Transmembrane helix</keyword>
<dbReference type="Pfam" id="PF13347">
    <property type="entry name" value="MFS_2"/>
    <property type="match status" value="1"/>
</dbReference>
<evidence type="ECO:0000313" key="2">
    <source>
        <dbReference type="EMBL" id="MBC5997658.1"/>
    </source>
</evidence>
<feature type="transmembrane region" description="Helical" evidence="1">
    <location>
        <begin position="88"/>
        <end position="110"/>
    </location>
</feature>
<feature type="transmembrane region" description="Helical" evidence="1">
    <location>
        <begin position="116"/>
        <end position="133"/>
    </location>
</feature>
<evidence type="ECO:0000313" key="3">
    <source>
        <dbReference type="Proteomes" id="UP000609849"/>
    </source>
</evidence>
<name>A0ABR7JSB7_9FIRM</name>
<dbReference type="SUPFAM" id="SSF103473">
    <property type="entry name" value="MFS general substrate transporter"/>
    <property type="match status" value="1"/>
</dbReference>
<dbReference type="Gene3D" id="1.20.1250.20">
    <property type="entry name" value="MFS general substrate transporter like domains"/>
    <property type="match status" value="2"/>
</dbReference>
<dbReference type="NCBIfam" id="TIGR00792">
    <property type="entry name" value="gph"/>
    <property type="match status" value="1"/>
</dbReference>
<comment type="caution">
    <text evidence="2">The sequence shown here is derived from an EMBL/GenBank/DDBJ whole genome shotgun (WGS) entry which is preliminary data.</text>
</comment>
<dbReference type="CDD" id="cd17332">
    <property type="entry name" value="MFS_MelB_like"/>
    <property type="match status" value="1"/>
</dbReference>
<accession>A0ABR7JSB7</accession>
<dbReference type="InterPro" id="IPR001927">
    <property type="entry name" value="Na/Gal_symport"/>
</dbReference>
<keyword evidence="1" id="KW-0472">Membrane</keyword>
<proteinExistence type="predicted"/>
<gene>
    <name evidence="2" type="ORF">H8923_12865</name>
</gene>
<keyword evidence="1" id="KW-0812">Transmembrane</keyword>
<organism evidence="2 3">
    <name type="scientific">Romboutsia faecis</name>
    <dbReference type="NCBI Taxonomy" id="2764597"/>
    <lineage>
        <taxon>Bacteria</taxon>
        <taxon>Bacillati</taxon>
        <taxon>Bacillota</taxon>
        <taxon>Clostridia</taxon>
        <taxon>Peptostreptococcales</taxon>
        <taxon>Peptostreptococcaceae</taxon>
        <taxon>Romboutsia</taxon>
    </lineage>
</organism>
<feature type="transmembrane region" description="Helical" evidence="1">
    <location>
        <begin position="49"/>
        <end position="67"/>
    </location>
</feature>
<reference evidence="2 3" key="1">
    <citation type="submission" date="2020-08" db="EMBL/GenBank/DDBJ databases">
        <authorList>
            <person name="Liu C."/>
            <person name="Sun Q."/>
        </authorList>
    </citation>
    <scope>NUCLEOTIDE SEQUENCE [LARGE SCALE GENOMIC DNA]</scope>
    <source>
        <strain evidence="2 3">NSJ-18</strain>
    </source>
</reference>
<dbReference type="Proteomes" id="UP000609849">
    <property type="component" value="Unassembled WGS sequence"/>
</dbReference>
<feature type="transmembrane region" description="Helical" evidence="1">
    <location>
        <begin position="154"/>
        <end position="177"/>
    </location>
</feature>
<feature type="transmembrane region" description="Helical" evidence="1">
    <location>
        <begin position="378"/>
        <end position="398"/>
    </location>
</feature>
<dbReference type="RefSeq" id="WP_153972390.1">
    <property type="nucleotide sequence ID" value="NZ_JACRWE010000006.1"/>
</dbReference>
<feature type="transmembrane region" description="Helical" evidence="1">
    <location>
        <begin position="242"/>
        <end position="263"/>
    </location>
</feature>
<feature type="transmembrane region" description="Helical" evidence="1">
    <location>
        <begin position="21"/>
        <end position="43"/>
    </location>
</feature>